<feature type="coiled-coil region" evidence="2">
    <location>
        <begin position="25"/>
        <end position="52"/>
    </location>
</feature>
<dbReference type="OrthoDB" id="3512845at2759"/>
<dbReference type="InterPro" id="IPR057683">
    <property type="entry name" value="DUF7923"/>
</dbReference>
<gene>
    <name evidence="4" type="ORF">CC78DRAFT_323231</name>
</gene>
<feature type="domain" description="C3H1-type" evidence="3">
    <location>
        <begin position="343"/>
        <end position="371"/>
    </location>
</feature>
<dbReference type="InterPro" id="IPR000571">
    <property type="entry name" value="Znf_CCCH"/>
</dbReference>
<organism evidence="4 5">
    <name type="scientific">Lojkania enalia</name>
    <dbReference type="NCBI Taxonomy" id="147567"/>
    <lineage>
        <taxon>Eukaryota</taxon>
        <taxon>Fungi</taxon>
        <taxon>Dikarya</taxon>
        <taxon>Ascomycota</taxon>
        <taxon>Pezizomycotina</taxon>
        <taxon>Dothideomycetes</taxon>
        <taxon>Pleosporomycetidae</taxon>
        <taxon>Pleosporales</taxon>
        <taxon>Pleosporales incertae sedis</taxon>
        <taxon>Lojkania</taxon>
    </lineage>
</organism>
<dbReference type="PANTHER" id="PTHR37543">
    <property type="entry name" value="CCCH ZINC FINGER DNA BINDING PROTEIN (AFU_ORTHOLOGUE AFUA_5G12760)"/>
    <property type="match status" value="1"/>
</dbReference>
<comment type="caution">
    <text evidence="4">The sequence shown here is derived from an EMBL/GenBank/DDBJ whole genome shotgun (WGS) entry which is preliminary data.</text>
</comment>
<evidence type="ECO:0000313" key="5">
    <source>
        <dbReference type="Proteomes" id="UP000800093"/>
    </source>
</evidence>
<evidence type="ECO:0000256" key="2">
    <source>
        <dbReference type="SAM" id="Coils"/>
    </source>
</evidence>
<dbReference type="AlphaFoldDB" id="A0A9P4MY88"/>
<name>A0A9P4MY88_9PLEO</name>
<evidence type="ECO:0000256" key="1">
    <source>
        <dbReference type="PROSITE-ProRule" id="PRU00723"/>
    </source>
</evidence>
<keyword evidence="1" id="KW-0479">Metal-binding</keyword>
<dbReference type="PROSITE" id="PS50103">
    <property type="entry name" value="ZF_C3H1"/>
    <property type="match status" value="1"/>
</dbReference>
<accession>A0A9P4MY88</accession>
<evidence type="ECO:0000259" key="3">
    <source>
        <dbReference type="PROSITE" id="PS50103"/>
    </source>
</evidence>
<dbReference type="EMBL" id="ML986643">
    <property type="protein sequence ID" value="KAF2262215.1"/>
    <property type="molecule type" value="Genomic_DNA"/>
</dbReference>
<dbReference type="PANTHER" id="PTHR37543:SF1">
    <property type="entry name" value="CCCH ZINC FINGER DNA BINDING PROTEIN (AFU_ORTHOLOGUE AFUA_5G12760)"/>
    <property type="match status" value="1"/>
</dbReference>
<dbReference type="Proteomes" id="UP000800093">
    <property type="component" value="Unassembled WGS sequence"/>
</dbReference>
<dbReference type="InterPro" id="IPR057654">
    <property type="entry name" value="Znf-CCCH_tandem"/>
</dbReference>
<proteinExistence type="predicted"/>
<keyword evidence="1" id="KW-0863">Zinc-finger</keyword>
<keyword evidence="2" id="KW-0175">Coiled coil</keyword>
<feature type="zinc finger region" description="C3H1-type" evidence="1">
    <location>
        <begin position="343"/>
        <end position="371"/>
    </location>
</feature>
<reference evidence="5" key="1">
    <citation type="journal article" date="2020" name="Stud. Mycol.">
        <title>101 Dothideomycetes genomes: A test case for predicting lifestyles and emergence of pathogens.</title>
        <authorList>
            <person name="Haridas S."/>
            <person name="Albert R."/>
            <person name="Binder M."/>
            <person name="Bloem J."/>
            <person name="LaButti K."/>
            <person name="Salamov A."/>
            <person name="Andreopoulos B."/>
            <person name="Baker S."/>
            <person name="Barry K."/>
            <person name="Bills G."/>
            <person name="Bluhm B."/>
            <person name="Cannon C."/>
            <person name="Castanera R."/>
            <person name="Culley D."/>
            <person name="Daum C."/>
            <person name="Ezra D."/>
            <person name="Gonzalez J."/>
            <person name="Henrissat B."/>
            <person name="Kuo A."/>
            <person name="Liang C."/>
            <person name="Lipzen A."/>
            <person name="Lutzoni F."/>
            <person name="Magnuson J."/>
            <person name="Mondo S."/>
            <person name="Nolan M."/>
            <person name="Ohm R."/>
            <person name="Pangilinan J."/>
            <person name="Park H.-J."/>
            <person name="Ramirez L."/>
            <person name="Alfaro M."/>
            <person name="Sun H."/>
            <person name="Tritt A."/>
            <person name="Yoshinaga Y."/>
            <person name="Zwiers L.-H."/>
            <person name="Turgeon B."/>
            <person name="Goodwin S."/>
            <person name="Spatafora J."/>
            <person name="Crous P."/>
            <person name="Grigoriev I."/>
        </authorList>
    </citation>
    <scope>NUCLEOTIDE SEQUENCE [LARGE SCALE GENOMIC DNA]</scope>
    <source>
        <strain evidence="5">CBS 304.66</strain>
    </source>
</reference>
<dbReference type="Pfam" id="PF25543">
    <property type="entry name" value="zf-CCCH_tandem"/>
    <property type="match status" value="1"/>
</dbReference>
<dbReference type="GO" id="GO:0008270">
    <property type="term" value="F:zinc ion binding"/>
    <property type="evidence" value="ECO:0007669"/>
    <property type="project" value="UniProtKB-KW"/>
</dbReference>
<keyword evidence="5" id="KW-1185">Reference proteome</keyword>
<dbReference type="Pfam" id="PF25540">
    <property type="entry name" value="DUF7923"/>
    <property type="match status" value="1"/>
</dbReference>
<evidence type="ECO:0000313" key="4">
    <source>
        <dbReference type="EMBL" id="KAF2262215.1"/>
    </source>
</evidence>
<keyword evidence="1" id="KW-0862">Zinc</keyword>
<protein>
    <recommendedName>
        <fullName evidence="3">C3H1-type domain-containing protein</fullName>
    </recommendedName>
</protein>
<sequence>MAGVVEYEARWAKVLAFEDEKTALVQDLISRVKSLEANVAESQRLLARERDISDMYQRKVEEKEMQIKEKDGDMRKIQQILAQMDYVLVLIDGDCMGFTDDLVKAGEDGGRQAARQLIISTTEYLCNKYPEVPVSAKIVIRVYANLKGLAKVYRDAQVLSSAVDFGSFVNGFNKENAICDFINAGDGKECADEKIKANFQMGIANAQCRHVFFGGSADNGYARLLGPYRDSKKITLLEGPPFAKELVGLAAKLPTLPCSQVIRDTKLTSAPPATILTPPGTPAKDNPRVTNYAAAASLSTPLSALLIPNEAASASAQGRIALNAAGQRIDMPIACSAASIKAMKSKKYCNEHHILGKCSYKKACKFNHGTRVTGENLEALRAVARLSACPSGLACRAVKCILGHRCLESNCRRGSNCLFGPQLHGIDSVIVKWEG</sequence>